<protein>
    <submittedName>
        <fullName evidence="2">Uncharacterized protein</fullName>
    </submittedName>
</protein>
<dbReference type="OrthoDB" id="10447713at2759"/>
<feature type="signal peptide" evidence="1">
    <location>
        <begin position="1"/>
        <end position="27"/>
    </location>
</feature>
<name>A0A8X6X6C4_9ARAC</name>
<dbReference type="EMBL" id="BMAV01006073">
    <property type="protein sequence ID" value="GFY47720.1"/>
    <property type="molecule type" value="Genomic_DNA"/>
</dbReference>
<comment type="caution">
    <text evidence="2">The sequence shown here is derived from an EMBL/GenBank/DDBJ whole genome shotgun (WGS) entry which is preliminary data.</text>
</comment>
<organism evidence="2 3">
    <name type="scientific">Trichonephila inaurata madagascariensis</name>
    <dbReference type="NCBI Taxonomy" id="2747483"/>
    <lineage>
        <taxon>Eukaryota</taxon>
        <taxon>Metazoa</taxon>
        <taxon>Ecdysozoa</taxon>
        <taxon>Arthropoda</taxon>
        <taxon>Chelicerata</taxon>
        <taxon>Arachnida</taxon>
        <taxon>Araneae</taxon>
        <taxon>Araneomorphae</taxon>
        <taxon>Entelegynae</taxon>
        <taxon>Araneoidea</taxon>
        <taxon>Nephilidae</taxon>
        <taxon>Trichonephila</taxon>
        <taxon>Trichonephila inaurata</taxon>
    </lineage>
</organism>
<sequence length="70" mass="7865">MHHAMFSLLKLLLFLVVTSFLVLQTEGFCYKPLCDAYPMLSYFCCGMNSDCCNSANLEEDNCIKVVIASD</sequence>
<accession>A0A8X6X6C4</accession>
<gene>
    <name evidence="2" type="ORF">TNIN_71701</name>
</gene>
<reference evidence="2" key="1">
    <citation type="submission" date="2020-08" db="EMBL/GenBank/DDBJ databases">
        <title>Multicomponent nature underlies the extraordinary mechanical properties of spider dragline silk.</title>
        <authorList>
            <person name="Kono N."/>
            <person name="Nakamura H."/>
            <person name="Mori M."/>
            <person name="Yoshida Y."/>
            <person name="Ohtoshi R."/>
            <person name="Malay A.D."/>
            <person name="Moran D.A.P."/>
            <person name="Tomita M."/>
            <person name="Numata K."/>
            <person name="Arakawa K."/>
        </authorList>
    </citation>
    <scope>NUCLEOTIDE SEQUENCE</scope>
</reference>
<keyword evidence="3" id="KW-1185">Reference proteome</keyword>
<dbReference type="AlphaFoldDB" id="A0A8X6X6C4"/>
<evidence type="ECO:0000313" key="3">
    <source>
        <dbReference type="Proteomes" id="UP000886998"/>
    </source>
</evidence>
<feature type="chain" id="PRO_5036485939" evidence="1">
    <location>
        <begin position="28"/>
        <end position="70"/>
    </location>
</feature>
<evidence type="ECO:0000313" key="2">
    <source>
        <dbReference type="EMBL" id="GFY47720.1"/>
    </source>
</evidence>
<proteinExistence type="predicted"/>
<evidence type="ECO:0000256" key="1">
    <source>
        <dbReference type="SAM" id="SignalP"/>
    </source>
</evidence>
<keyword evidence="1" id="KW-0732">Signal</keyword>
<dbReference type="Proteomes" id="UP000886998">
    <property type="component" value="Unassembled WGS sequence"/>
</dbReference>